<evidence type="ECO:0000256" key="1">
    <source>
        <dbReference type="ARBA" id="ARBA00004383"/>
    </source>
</evidence>
<feature type="region of interest" description="Disordered" evidence="10">
    <location>
        <begin position="75"/>
        <end position="100"/>
    </location>
</feature>
<dbReference type="InterPro" id="IPR051045">
    <property type="entry name" value="TonB-dependent_transducer"/>
</dbReference>
<keyword evidence="14" id="KW-1185">Reference proteome</keyword>
<accession>A0A974S413</accession>
<keyword evidence="6 11" id="KW-0812">Transmembrane</keyword>
<keyword evidence="7" id="KW-0653">Protein transport</keyword>
<organism evidence="13 14">
    <name type="scientific">Sphingomonas aliaeris</name>
    <dbReference type="NCBI Taxonomy" id="2759526"/>
    <lineage>
        <taxon>Bacteria</taxon>
        <taxon>Pseudomonadati</taxon>
        <taxon>Pseudomonadota</taxon>
        <taxon>Alphaproteobacteria</taxon>
        <taxon>Sphingomonadales</taxon>
        <taxon>Sphingomonadaceae</taxon>
        <taxon>Sphingomonas</taxon>
    </lineage>
</organism>
<dbReference type="GO" id="GO:0015031">
    <property type="term" value="P:protein transport"/>
    <property type="evidence" value="ECO:0007669"/>
    <property type="project" value="UniProtKB-KW"/>
</dbReference>
<reference evidence="14" key="1">
    <citation type="submission" date="2020-09" db="EMBL/GenBank/DDBJ databases">
        <title>Sphingomonas sp., a new species isolated from pork steak.</title>
        <authorList>
            <person name="Heidler von Heilborn D."/>
        </authorList>
    </citation>
    <scope>NUCLEOTIDE SEQUENCE [LARGE SCALE GENOMIC DNA]</scope>
</reference>
<dbReference type="GO" id="GO:0055085">
    <property type="term" value="P:transmembrane transport"/>
    <property type="evidence" value="ECO:0007669"/>
    <property type="project" value="InterPro"/>
</dbReference>
<evidence type="ECO:0000256" key="2">
    <source>
        <dbReference type="ARBA" id="ARBA00006555"/>
    </source>
</evidence>
<dbReference type="Pfam" id="PF03544">
    <property type="entry name" value="TonB_C"/>
    <property type="match status" value="1"/>
</dbReference>
<evidence type="ECO:0000256" key="9">
    <source>
        <dbReference type="ARBA" id="ARBA00023136"/>
    </source>
</evidence>
<dbReference type="InterPro" id="IPR037682">
    <property type="entry name" value="TonB_C"/>
</dbReference>
<dbReference type="PANTHER" id="PTHR33446">
    <property type="entry name" value="PROTEIN TONB-RELATED"/>
    <property type="match status" value="1"/>
</dbReference>
<dbReference type="PANTHER" id="PTHR33446:SF2">
    <property type="entry name" value="PROTEIN TONB"/>
    <property type="match status" value="1"/>
</dbReference>
<dbReference type="EMBL" id="CP061035">
    <property type="protein sequence ID" value="QQV77112.1"/>
    <property type="molecule type" value="Genomic_DNA"/>
</dbReference>
<evidence type="ECO:0000256" key="4">
    <source>
        <dbReference type="ARBA" id="ARBA00022475"/>
    </source>
</evidence>
<comment type="subcellular location">
    <subcellularLocation>
        <location evidence="1">Cell inner membrane</location>
        <topology evidence="1">Single-pass membrane protein</topology>
        <orientation evidence="1">Periplasmic side</orientation>
    </subcellularLocation>
</comment>
<evidence type="ECO:0000256" key="5">
    <source>
        <dbReference type="ARBA" id="ARBA00022519"/>
    </source>
</evidence>
<keyword evidence="4" id="KW-1003">Cell membrane</keyword>
<feature type="domain" description="TonB C-terminal" evidence="12">
    <location>
        <begin position="131"/>
        <end position="224"/>
    </location>
</feature>
<evidence type="ECO:0000256" key="11">
    <source>
        <dbReference type="SAM" id="Phobius"/>
    </source>
</evidence>
<evidence type="ECO:0000256" key="7">
    <source>
        <dbReference type="ARBA" id="ARBA00022927"/>
    </source>
</evidence>
<keyword evidence="8 11" id="KW-1133">Transmembrane helix</keyword>
<feature type="transmembrane region" description="Helical" evidence="11">
    <location>
        <begin position="14"/>
        <end position="32"/>
    </location>
</feature>
<dbReference type="GO" id="GO:0098797">
    <property type="term" value="C:plasma membrane protein complex"/>
    <property type="evidence" value="ECO:0007669"/>
    <property type="project" value="TreeGrafter"/>
</dbReference>
<dbReference type="SUPFAM" id="SSF74653">
    <property type="entry name" value="TolA/TonB C-terminal domain"/>
    <property type="match status" value="1"/>
</dbReference>
<dbReference type="RefSeq" id="WP_202093284.1">
    <property type="nucleotide sequence ID" value="NZ_CP061035.1"/>
</dbReference>
<comment type="similarity">
    <text evidence="2">Belongs to the TonB family.</text>
</comment>
<dbReference type="GO" id="GO:0031992">
    <property type="term" value="F:energy transducer activity"/>
    <property type="evidence" value="ECO:0007669"/>
    <property type="project" value="TreeGrafter"/>
</dbReference>
<protein>
    <submittedName>
        <fullName evidence="13">TonB family protein</fullName>
    </submittedName>
</protein>
<dbReference type="PROSITE" id="PS52015">
    <property type="entry name" value="TONB_CTD"/>
    <property type="match status" value="1"/>
</dbReference>
<keyword evidence="9 11" id="KW-0472">Membrane</keyword>
<dbReference type="InterPro" id="IPR006260">
    <property type="entry name" value="TonB/TolA_C"/>
</dbReference>
<dbReference type="Proteomes" id="UP000595894">
    <property type="component" value="Chromosome"/>
</dbReference>
<keyword evidence="3" id="KW-0813">Transport</keyword>
<evidence type="ECO:0000259" key="12">
    <source>
        <dbReference type="PROSITE" id="PS52015"/>
    </source>
</evidence>
<name>A0A974S413_9SPHN</name>
<dbReference type="AlphaFoldDB" id="A0A974S413"/>
<proteinExistence type="inferred from homology"/>
<gene>
    <name evidence="13" type="ORF">H5J25_17525</name>
</gene>
<evidence type="ECO:0000313" key="13">
    <source>
        <dbReference type="EMBL" id="QQV77112.1"/>
    </source>
</evidence>
<dbReference type="NCBIfam" id="TIGR01352">
    <property type="entry name" value="tonB_Cterm"/>
    <property type="match status" value="1"/>
</dbReference>
<dbReference type="KEGG" id="sari:H5J25_17525"/>
<evidence type="ECO:0000256" key="6">
    <source>
        <dbReference type="ARBA" id="ARBA00022692"/>
    </source>
</evidence>
<evidence type="ECO:0000256" key="3">
    <source>
        <dbReference type="ARBA" id="ARBA00022448"/>
    </source>
</evidence>
<sequence>MYADRYGKTGIKPGALTIAVGLNAAVLAALIFSGPEIFERPPPEPFEAVNIPLPVPPPPIEPVETKIVPKTRQTVIDPPPVERPVAQDPIAPSKSDFTIPAGPTGMDGGVTGGTGGVVTPYEPPRTPVTIGAKVDPRYARFLQPDYPPGERRMGREGKVVVRVLVGIDGRVARVELLSAVSDAFFAATRRQALEKWRFTPATRDGVPQEDWRTMTVTFVLNDTE</sequence>
<keyword evidence="5" id="KW-0997">Cell inner membrane</keyword>
<evidence type="ECO:0000256" key="10">
    <source>
        <dbReference type="SAM" id="MobiDB-lite"/>
    </source>
</evidence>
<dbReference type="Gene3D" id="3.30.1150.10">
    <property type="match status" value="1"/>
</dbReference>
<evidence type="ECO:0000313" key="14">
    <source>
        <dbReference type="Proteomes" id="UP000595894"/>
    </source>
</evidence>
<evidence type="ECO:0000256" key="8">
    <source>
        <dbReference type="ARBA" id="ARBA00022989"/>
    </source>
</evidence>